<comment type="caution">
    <text evidence="1">The sequence shown here is derived from an EMBL/GenBank/DDBJ whole genome shotgun (WGS) entry which is preliminary data.</text>
</comment>
<dbReference type="PANTHER" id="PTHR47481:SF35">
    <property type="entry name" value="ZINC FINGER, CCHC-TYPE-RELATED"/>
    <property type="match status" value="1"/>
</dbReference>
<gene>
    <name evidence="1" type="ORF">RJT34_07502</name>
</gene>
<dbReference type="AlphaFoldDB" id="A0AAN9K546"/>
<reference evidence="1 2" key="1">
    <citation type="submission" date="2024-01" db="EMBL/GenBank/DDBJ databases">
        <title>The genomes of 5 underutilized Papilionoideae crops provide insights into root nodulation and disease resistance.</title>
        <authorList>
            <person name="Yuan L."/>
        </authorList>
    </citation>
    <scope>NUCLEOTIDE SEQUENCE [LARGE SCALE GENOMIC DNA]</scope>
    <source>
        <strain evidence="1">LY-2023</strain>
        <tissue evidence="1">Leaf</tissue>
    </source>
</reference>
<dbReference type="EMBL" id="JAYKXN010000002">
    <property type="protein sequence ID" value="KAK7310171.1"/>
    <property type="molecule type" value="Genomic_DNA"/>
</dbReference>
<name>A0AAN9K546_CLITE</name>
<sequence>MASDTSAFSGALSFNTMIHMLHIRLTSTNFILWRRQILPLLQGHALFSHIDGSTPTPPSTIDSADDTPTSIVNPAFTSWKQQDQRLIWTTLESLFGNDSKQQEIGIHDQLLHLKKGSTSVREFSKSFCASVINLAPWADQWMILIKCTSFNEDWVQPLPVSAYRNWPYDHSLLFVIWCLL</sequence>
<dbReference type="Proteomes" id="UP001359559">
    <property type="component" value="Unassembled WGS sequence"/>
</dbReference>
<evidence type="ECO:0000313" key="2">
    <source>
        <dbReference type="Proteomes" id="UP001359559"/>
    </source>
</evidence>
<accession>A0AAN9K546</accession>
<organism evidence="1 2">
    <name type="scientific">Clitoria ternatea</name>
    <name type="common">Butterfly pea</name>
    <dbReference type="NCBI Taxonomy" id="43366"/>
    <lineage>
        <taxon>Eukaryota</taxon>
        <taxon>Viridiplantae</taxon>
        <taxon>Streptophyta</taxon>
        <taxon>Embryophyta</taxon>
        <taxon>Tracheophyta</taxon>
        <taxon>Spermatophyta</taxon>
        <taxon>Magnoliopsida</taxon>
        <taxon>eudicotyledons</taxon>
        <taxon>Gunneridae</taxon>
        <taxon>Pentapetalae</taxon>
        <taxon>rosids</taxon>
        <taxon>fabids</taxon>
        <taxon>Fabales</taxon>
        <taxon>Fabaceae</taxon>
        <taxon>Papilionoideae</taxon>
        <taxon>50 kb inversion clade</taxon>
        <taxon>NPAAA clade</taxon>
        <taxon>indigoferoid/millettioid clade</taxon>
        <taxon>Phaseoleae</taxon>
        <taxon>Clitoria</taxon>
    </lineage>
</organism>
<keyword evidence="2" id="KW-1185">Reference proteome</keyword>
<dbReference type="PANTHER" id="PTHR47481">
    <property type="match status" value="1"/>
</dbReference>
<proteinExistence type="predicted"/>
<evidence type="ECO:0000313" key="1">
    <source>
        <dbReference type="EMBL" id="KAK7310171.1"/>
    </source>
</evidence>
<evidence type="ECO:0008006" key="3">
    <source>
        <dbReference type="Google" id="ProtNLM"/>
    </source>
</evidence>
<protein>
    <recommendedName>
        <fullName evidence="3">Retrotransposon Copia-like N-terminal domain-containing protein</fullName>
    </recommendedName>
</protein>